<comment type="caution">
    <text evidence="4">The sequence shown here is derived from an EMBL/GenBank/DDBJ whole genome shotgun (WGS) entry which is preliminary data.</text>
</comment>
<feature type="transmembrane region" description="Helical" evidence="1">
    <location>
        <begin position="220"/>
        <end position="237"/>
    </location>
</feature>
<protein>
    <submittedName>
        <fullName evidence="4">Uncharacterized protein</fullName>
    </submittedName>
</protein>
<dbReference type="Pfam" id="PF25853">
    <property type="entry name" value="DUF6311_C"/>
    <property type="match status" value="1"/>
</dbReference>
<evidence type="ECO:0000313" key="4">
    <source>
        <dbReference type="EMBL" id="KAA6232256.1"/>
    </source>
</evidence>
<dbReference type="InterPro" id="IPR058671">
    <property type="entry name" value="DUF6311_C"/>
</dbReference>
<feature type="transmembrane region" description="Helical" evidence="1">
    <location>
        <begin position="35"/>
        <end position="59"/>
    </location>
</feature>
<evidence type="ECO:0000259" key="3">
    <source>
        <dbReference type="Pfam" id="PF25853"/>
    </source>
</evidence>
<evidence type="ECO:0000313" key="5">
    <source>
        <dbReference type="Proteomes" id="UP000327458"/>
    </source>
</evidence>
<sequence length="557" mass="61734">MIWRLNSHESLLGHFLIIAALYYSLNTNLTKRKTIWSLLLVGSSLVHAYLLAMVALIWLSDLVGLKIKHRLTIRNAILELIVVFILVCIACWQAGYFTIGNSFASGGYGYFRMNMFSLIDPSGWSYILSDLPESPGDYEGFNYLGLGMIVLSIFAVAIAVDGKVGVSKSIRKYPILLFVLAVLALFSVSCNIGIGMVDYKIHLPKVMIIFANIFRASGRMFWPVFYMLYFVVIFLVVRGHPKKTVMFLLVLALVIQISDTRAGWKGIRDKYMSSPTSTIHNSLTDPFWGLAASKYTKVRIIPPGNAVKLWLPVAAYAGTHGLATDATYLGRVSSSAVIDAQKKASEAITAGKYEHSSLYFLDKGSVRTALLNLNAENDLLALVDDMYVLAPRWKKYALTATPIHEVIMSDILPLIKLGETFSFIRGGTGLDYLGCGWSGPEPWGTWSDGSNACLIFHLPKKTVSSISIQVAPFLSKIHPKQDVELFINDFLVKKITMTANSASVIEVKIPERFRSIGLNDHLLTLGFKFADSVRPKDIGINDDSRRLALGIISCTIY</sequence>
<feature type="transmembrane region" description="Helical" evidence="1">
    <location>
        <begin position="244"/>
        <end position="264"/>
    </location>
</feature>
<dbReference type="InterPro" id="IPR046278">
    <property type="entry name" value="DUF6311"/>
</dbReference>
<keyword evidence="1" id="KW-1133">Transmembrane helix</keyword>
<dbReference type="Proteomes" id="UP000327458">
    <property type="component" value="Unassembled WGS sequence"/>
</dbReference>
<reference evidence="4 5" key="1">
    <citation type="submission" date="2019-07" db="EMBL/GenBank/DDBJ databases">
        <title>Draft genome Sequence of Chlorobium phaeovibrioides sp. strain PhvTcv-s14, from the Phylum Chlorobi.</title>
        <authorList>
            <person name="Babenko V."/>
            <person name="Boldyreva D."/>
            <person name="Kanygina A."/>
            <person name="Selezneva O."/>
            <person name="Akopiyan T."/>
            <person name="Lunina O."/>
        </authorList>
    </citation>
    <scope>NUCLEOTIDE SEQUENCE [LARGE SCALE GENOMIC DNA]</scope>
    <source>
        <strain evidence="4 5">GrTcv12</strain>
    </source>
</reference>
<keyword evidence="1" id="KW-0472">Membrane</keyword>
<accession>A0A5M8I9W2</accession>
<gene>
    <name evidence="4" type="ORF">FP507_03475</name>
</gene>
<feature type="transmembrane region" description="Helical" evidence="1">
    <location>
        <begin position="80"/>
        <end position="99"/>
    </location>
</feature>
<feature type="transmembrane region" description="Helical" evidence="1">
    <location>
        <begin position="12"/>
        <end position="29"/>
    </location>
</feature>
<keyword evidence="1" id="KW-0812">Transmembrane</keyword>
<evidence type="ECO:0000259" key="2">
    <source>
        <dbReference type="Pfam" id="PF19830"/>
    </source>
</evidence>
<feature type="transmembrane region" description="Helical" evidence="1">
    <location>
        <begin position="173"/>
        <end position="197"/>
    </location>
</feature>
<feature type="transmembrane region" description="Helical" evidence="1">
    <location>
        <begin position="141"/>
        <end position="161"/>
    </location>
</feature>
<feature type="domain" description="DUF6311" evidence="2">
    <location>
        <begin position="1"/>
        <end position="260"/>
    </location>
</feature>
<name>A0A5M8I9W2_CHLPH</name>
<dbReference type="EMBL" id="VMRG01000001">
    <property type="protein sequence ID" value="KAA6232256.1"/>
    <property type="molecule type" value="Genomic_DNA"/>
</dbReference>
<proteinExistence type="predicted"/>
<dbReference type="AlphaFoldDB" id="A0A5M8I9W2"/>
<dbReference type="Pfam" id="PF19830">
    <property type="entry name" value="DUF6311"/>
    <property type="match status" value="1"/>
</dbReference>
<evidence type="ECO:0000256" key="1">
    <source>
        <dbReference type="SAM" id="Phobius"/>
    </source>
</evidence>
<feature type="domain" description="DUF6311" evidence="3">
    <location>
        <begin position="287"/>
        <end position="391"/>
    </location>
</feature>
<organism evidence="4 5">
    <name type="scientific">Chlorobium phaeovibrioides</name>
    <dbReference type="NCBI Taxonomy" id="1094"/>
    <lineage>
        <taxon>Bacteria</taxon>
        <taxon>Pseudomonadati</taxon>
        <taxon>Chlorobiota</taxon>
        <taxon>Chlorobiia</taxon>
        <taxon>Chlorobiales</taxon>
        <taxon>Chlorobiaceae</taxon>
        <taxon>Chlorobium/Pelodictyon group</taxon>
        <taxon>Chlorobium</taxon>
    </lineage>
</organism>